<comment type="caution">
    <text evidence="11">The sequence shown here is derived from an EMBL/GenBank/DDBJ whole genome shotgun (WGS) entry which is preliminary data.</text>
</comment>
<sequence length="1007" mass="118243">MPGIDYSKWKNIEVSDDEDDTHPNIDTPSLFRWRHQARLERMAEQKQAKEELEAKKSTINSQIEEIEGKLNDASLEEKERIKLELEKQKIKDQHEEFLRKEKELEEQERLQPWNVDTIGHEAWSKSIINKPKDKANIEEMKEDEDEYHKKVLKYFEDNESLLKQFSSLSGFDQVEAFLLDHPHISSEYATNYLTIEALNLAIEEKHSKMNKMAENCITLQYLLELAKSLNAVATNTNVIKNFFKKIRQADVAYMKMYHDEVDAFKERLRKRAQEKREAAMTEAEAEAKAKRIAESPGGLDPQDVFESLPEAMQEAFQTQSMERMYQVAETMDPEVFQHHLQRCIDSGLWIPNAAEKKAKEEAEAAKKKEMAENTKPARLHVTIPDPFEIEGKLNDASLEEKERIKLELEKQKIKDQHEEFLRKEKELEEQERLQPWNVDTIGHEAWSKSIINKPKDKANIEEMKEDEDEYHKKVLKYFEDNESLLKQFSSLSGFDQVEAFLLDHPHISSEYATNYLTIEALNLAIEEKHSKMNKMAENCITLQYLLELAKSLNAVATNTNVIKNFFKKIRQADVAYMKMYHDEVDAFKERLRKRAQEKREAAMTEAEAEAKAKRIAESPEAWIHKMFLKVCRRRCKKHSRLKVWKECTKSLKRWILRYSNITFSVALILDYGFQMPQRKKLRRKLKLPRRRKWQKTEIEGKLNDASLEEKERIKLELEKQKIKDQHEEFLRKEKELEEQERLQPWNVDTIGHEAWSKSIINKPKDKANIEEMKEDEDEYHKKVLKYFEDNESLLKQFSSLSGFDQVEAFLLDHPHISSEYATNYLTIEALNLAIEEKHSKMNKMAENCITLQYLLELAKSLNAVATNTNVIKNFFKKIRQADVAYMKMYHDEVDAFKERLRKRAQEKREAAMTEAEAEAKAKRIAESPGGLDPQDVFESLPEAMQEAFQTQSMERMYQVAETMDPEVFQHHLQRCIDSGLWIPNAAEKKAKEEAEAAKKKEMAENSS</sequence>
<evidence type="ECO:0000313" key="11">
    <source>
        <dbReference type="EMBL" id="KAI1720192.1"/>
    </source>
</evidence>
<feature type="compositionally biased region" description="Basic and acidic residues" evidence="7">
    <location>
        <begin position="914"/>
        <end position="925"/>
    </location>
</feature>
<dbReference type="PANTHER" id="PTHR12800">
    <property type="entry name" value="CDC37-RELATED"/>
    <property type="match status" value="1"/>
</dbReference>
<accession>A0AAD4RA37</accession>
<dbReference type="GO" id="GO:0051087">
    <property type="term" value="F:protein-folding chaperone binding"/>
    <property type="evidence" value="ECO:0007669"/>
    <property type="project" value="TreeGrafter"/>
</dbReference>
<feature type="domain" description="Cdc37 Hsp90 binding" evidence="9">
    <location>
        <begin position="447"/>
        <end position="610"/>
    </location>
</feature>
<dbReference type="AlphaFoldDB" id="A0AAD4RA37"/>
<evidence type="ECO:0000256" key="3">
    <source>
        <dbReference type="ARBA" id="ARBA00022490"/>
    </source>
</evidence>
<proteinExistence type="inferred from homology"/>
<feature type="coiled-coil region" evidence="6">
    <location>
        <begin position="703"/>
        <end position="742"/>
    </location>
</feature>
<dbReference type="GO" id="GO:0005737">
    <property type="term" value="C:cytoplasm"/>
    <property type="evidence" value="ECO:0007669"/>
    <property type="project" value="UniProtKB-SubCell"/>
</dbReference>
<feature type="domain" description="Cdc37 Hsp90 binding" evidence="9">
    <location>
        <begin position="756"/>
        <end position="919"/>
    </location>
</feature>
<dbReference type="Proteomes" id="UP001201812">
    <property type="component" value="Unassembled WGS sequence"/>
</dbReference>
<evidence type="ECO:0000256" key="2">
    <source>
        <dbReference type="ARBA" id="ARBA00006222"/>
    </source>
</evidence>
<keyword evidence="6" id="KW-0175">Coiled coil</keyword>
<feature type="coiled-coil region" evidence="6">
    <location>
        <begin position="35"/>
        <end position="110"/>
    </location>
</feature>
<dbReference type="InterPro" id="IPR038189">
    <property type="entry name" value="Cdc37_Hsp90-bd_sf"/>
</dbReference>
<dbReference type="GO" id="GO:0031072">
    <property type="term" value="F:heat shock protein binding"/>
    <property type="evidence" value="ECO:0007669"/>
    <property type="project" value="TreeGrafter"/>
</dbReference>
<dbReference type="Pfam" id="PF03234">
    <property type="entry name" value="CDC37_N"/>
    <property type="match status" value="1"/>
</dbReference>
<feature type="domain" description="Cdc37 Hsp90 binding" evidence="9">
    <location>
        <begin position="124"/>
        <end position="287"/>
    </location>
</feature>
<name>A0AAD4RA37_9BILA</name>
<evidence type="ECO:0000313" key="12">
    <source>
        <dbReference type="Proteomes" id="UP001201812"/>
    </source>
</evidence>
<gene>
    <name evidence="11" type="ORF">DdX_05568</name>
</gene>
<evidence type="ECO:0000256" key="7">
    <source>
        <dbReference type="SAM" id="MobiDB-lite"/>
    </source>
</evidence>
<keyword evidence="12" id="KW-1185">Reference proteome</keyword>
<dbReference type="SMART" id="SM01069">
    <property type="entry name" value="CDC37_C"/>
    <property type="match status" value="2"/>
</dbReference>
<dbReference type="InterPro" id="IPR013874">
    <property type="entry name" value="Cdc37_Hsp90-bd"/>
</dbReference>
<dbReference type="SMART" id="SM01070">
    <property type="entry name" value="CDC37_M"/>
    <property type="match status" value="3"/>
</dbReference>
<evidence type="ECO:0000256" key="6">
    <source>
        <dbReference type="SAM" id="Coils"/>
    </source>
</evidence>
<evidence type="ECO:0000256" key="4">
    <source>
        <dbReference type="ARBA" id="ARBA00023186"/>
    </source>
</evidence>
<feature type="domain" description="Cdc37 C-terminal" evidence="8">
    <location>
        <begin position="925"/>
        <end position="1007"/>
    </location>
</feature>
<keyword evidence="3" id="KW-0963">Cytoplasm</keyword>
<keyword evidence="4" id="KW-0143">Chaperone</keyword>
<protein>
    <recommendedName>
        <fullName evidence="5">Hsp90 chaperone protein kinase-targeting subunit</fullName>
    </recommendedName>
</protein>
<dbReference type="Gene3D" id="1.20.58.610">
    <property type="entry name" value="Cdc37, Hsp90 binding domain"/>
    <property type="match status" value="3"/>
</dbReference>
<evidence type="ECO:0000259" key="8">
    <source>
        <dbReference type="SMART" id="SM01069"/>
    </source>
</evidence>
<dbReference type="Pfam" id="PF08564">
    <property type="entry name" value="CDC37_C"/>
    <property type="match status" value="2"/>
</dbReference>
<dbReference type="FunFam" id="1.20.58.610:FF:000001">
    <property type="entry name" value="Hsp90 co-chaperone Cdc37-like 1"/>
    <property type="match status" value="3"/>
</dbReference>
<feature type="domain" description="Cdc37 C-terminal" evidence="8">
    <location>
        <begin position="293"/>
        <end position="376"/>
    </location>
</feature>
<feature type="domain" description="Cdc37 N-terminal" evidence="10">
    <location>
        <begin position="3"/>
        <end position="126"/>
    </location>
</feature>
<evidence type="ECO:0000256" key="1">
    <source>
        <dbReference type="ARBA" id="ARBA00004496"/>
    </source>
</evidence>
<dbReference type="Pfam" id="PF08565">
    <property type="entry name" value="CDC37_M"/>
    <property type="match status" value="3"/>
</dbReference>
<dbReference type="InterPro" id="IPR013855">
    <property type="entry name" value="Cdc37_N_dom"/>
</dbReference>
<organism evidence="11 12">
    <name type="scientific">Ditylenchus destructor</name>
    <dbReference type="NCBI Taxonomy" id="166010"/>
    <lineage>
        <taxon>Eukaryota</taxon>
        <taxon>Metazoa</taxon>
        <taxon>Ecdysozoa</taxon>
        <taxon>Nematoda</taxon>
        <taxon>Chromadorea</taxon>
        <taxon>Rhabditida</taxon>
        <taxon>Tylenchina</taxon>
        <taxon>Tylenchomorpha</taxon>
        <taxon>Sphaerularioidea</taxon>
        <taxon>Anguinidae</taxon>
        <taxon>Anguininae</taxon>
        <taxon>Ditylenchus</taxon>
    </lineage>
</organism>
<comment type="similarity">
    <text evidence="2">Belongs to the CDC37 family.</text>
</comment>
<evidence type="ECO:0000256" key="5">
    <source>
        <dbReference type="ARBA" id="ARBA00031396"/>
    </source>
</evidence>
<dbReference type="GO" id="GO:0006457">
    <property type="term" value="P:protein folding"/>
    <property type="evidence" value="ECO:0007669"/>
    <property type="project" value="TreeGrafter"/>
</dbReference>
<dbReference type="GO" id="GO:0051082">
    <property type="term" value="F:unfolded protein binding"/>
    <property type="evidence" value="ECO:0007669"/>
    <property type="project" value="TreeGrafter"/>
</dbReference>
<dbReference type="SMART" id="SM01071">
    <property type="entry name" value="CDC37_N"/>
    <property type="match status" value="1"/>
</dbReference>
<dbReference type="SUPFAM" id="SSF101391">
    <property type="entry name" value="Hsp90 co-chaperone CDC37"/>
    <property type="match status" value="3"/>
</dbReference>
<feature type="region of interest" description="Disordered" evidence="7">
    <location>
        <begin position="914"/>
        <end position="933"/>
    </location>
</feature>
<feature type="region of interest" description="Disordered" evidence="7">
    <location>
        <begin position="1"/>
        <end position="28"/>
    </location>
</feature>
<dbReference type="InterPro" id="IPR013873">
    <property type="entry name" value="Cdc37_C"/>
</dbReference>
<evidence type="ECO:0000259" key="9">
    <source>
        <dbReference type="SMART" id="SM01070"/>
    </source>
</evidence>
<reference evidence="11" key="1">
    <citation type="submission" date="2022-01" db="EMBL/GenBank/DDBJ databases">
        <title>Genome Sequence Resource for Two Populations of Ditylenchus destructor, the Migratory Endoparasitic Phytonematode.</title>
        <authorList>
            <person name="Zhang H."/>
            <person name="Lin R."/>
            <person name="Xie B."/>
        </authorList>
    </citation>
    <scope>NUCLEOTIDE SEQUENCE</scope>
    <source>
        <strain evidence="11">BazhouSP</strain>
    </source>
</reference>
<feature type="coiled-coil region" evidence="6">
    <location>
        <begin position="352"/>
        <end position="433"/>
    </location>
</feature>
<comment type="subcellular location">
    <subcellularLocation>
        <location evidence="1">Cytoplasm</location>
    </subcellularLocation>
</comment>
<dbReference type="EMBL" id="JAKKPZ010000006">
    <property type="protein sequence ID" value="KAI1720192.1"/>
    <property type="molecule type" value="Genomic_DNA"/>
</dbReference>
<dbReference type="InterPro" id="IPR004918">
    <property type="entry name" value="Cdc37"/>
</dbReference>
<dbReference type="GO" id="GO:0050821">
    <property type="term" value="P:protein stabilization"/>
    <property type="evidence" value="ECO:0007669"/>
    <property type="project" value="TreeGrafter"/>
</dbReference>
<dbReference type="GO" id="GO:0019901">
    <property type="term" value="F:protein kinase binding"/>
    <property type="evidence" value="ECO:0007669"/>
    <property type="project" value="InterPro"/>
</dbReference>
<evidence type="ECO:0000259" key="10">
    <source>
        <dbReference type="SMART" id="SM01071"/>
    </source>
</evidence>
<dbReference type="PANTHER" id="PTHR12800:SF4">
    <property type="entry name" value="HSP90 CO-CHAPERONE CDC37"/>
    <property type="match status" value="1"/>
</dbReference>
<dbReference type="Gene3D" id="6.10.140.250">
    <property type="match status" value="2"/>
</dbReference>